<keyword evidence="2" id="KW-0812">Transmembrane</keyword>
<organism evidence="3 4">
    <name type="scientific">Sphaerimonospora thailandensis</name>
    <dbReference type="NCBI Taxonomy" id="795644"/>
    <lineage>
        <taxon>Bacteria</taxon>
        <taxon>Bacillati</taxon>
        <taxon>Actinomycetota</taxon>
        <taxon>Actinomycetes</taxon>
        <taxon>Streptosporangiales</taxon>
        <taxon>Streptosporangiaceae</taxon>
        <taxon>Sphaerimonospora</taxon>
    </lineage>
</organism>
<evidence type="ECO:0000313" key="3">
    <source>
        <dbReference type="EMBL" id="GIH69420.1"/>
    </source>
</evidence>
<dbReference type="AlphaFoldDB" id="A0A8J3R7T1"/>
<name>A0A8J3R7T1_9ACTN</name>
<keyword evidence="2" id="KW-1133">Transmembrane helix</keyword>
<dbReference type="Pfam" id="PF10935">
    <property type="entry name" value="DUF2637"/>
    <property type="match status" value="1"/>
</dbReference>
<gene>
    <name evidence="3" type="ORF">Mth01_16730</name>
</gene>
<evidence type="ECO:0008006" key="5">
    <source>
        <dbReference type="Google" id="ProtNLM"/>
    </source>
</evidence>
<dbReference type="RefSeq" id="WP_204013934.1">
    <property type="nucleotide sequence ID" value="NZ_BOOG01000014.1"/>
</dbReference>
<sequence length="311" mass="32885">MSDLNDSDNSTPENTGSRRWRFPRLTIRLPRRTASAPAILPVSVRSTWAVLGVGVLGLLVLAIVAVGLHTALGPLRDTALAAHLEPEAAKLYWIGVDGLIVVAIIAAMILRHDRKARRYALGIVGLFTIASGVLQYLHGLGWTTPDRVSGVMPPLPWPVVVVVAGLVIGTVFCGTHLFVYVLRQLFPGSPSEQRGHAPGGEGGEASGAQGGTGPERPEQGGPLDPETEREIRKWFAAVAVGLLLENGVKPKRKTLATHFGISERQVGYVIADVERERDAAAERTAAQAAAKTTPINGQVPALTVPGSGVTP</sequence>
<evidence type="ECO:0000313" key="4">
    <source>
        <dbReference type="Proteomes" id="UP000610966"/>
    </source>
</evidence>
<feature type="compositionally biased region" description="Gly residues" evidence="1">
    <location>
        <begin position="197"/>
        <end position="213"/>
    </location>
</feature>
<feature type="transmembrane region" description="Helical" evidence="2">
    <location>
        <begin position="48"/>
        <end position="71"/>
    </location>
</feature>
<reference evidence="3" key="1">
    <citation type="submission" date="2021-01" db="EMBL/GenBank/DDBJ databases">
        <title>Whole genome shotgun sequence of Sphaerimonospora thailandensis NBRC 107569.</title>
        <authorList>
            <person name="Komaki H."/>
            <person name="Tamura T."/>
        </authorList>
    </citation>
    <scope>NUCLEOTIDE SEQUENCE</scope>
    <source>
        <strain evidence="3">NBRC 107569</strain>
    </source>
</reference>
<dbReference type="Proteomes" id="UP000610966">
    <property type="component" value="Unassembled WGS sequence"/>
</dbReference>
<keyword evidence="4" id="KW-1185">Reference proteome</keyword>
<dbReference type="EMBL" id="BOOG01000014">
    <property type="protein sequence ID" value="GIH69420.1"/>
    <property type="molecule type" value="Genomic_DNA"/>
</dbReference>
<proteinExistence type="predicted"/>
<evidence type="ECO:0000256" key="2">
    <source>
        <dbReference type="SAM" id="Phobius"/>
    </source>
</evidence>
<dbReference type="InterPro" id="IPR021235">
    <property type="entry name" value="DUF2637"/>
</dbReference>
<feature type="region of interest" description="Disordered" evidence="1">
    <location>
        <begin position="191"/>
        <end position="226"/>
    </location>
</feature>
<comment type="caution">
    <text evidence="3">The sequence shown here is derived from an EMBL/GenBank/DDBJ whole genome shotgun (WGS) entry which is preliminary data.</text>
</comment>
<feature type="transmembrane region" description="Helical" evidence="2">
    <location>
        <begin position="119"/>
        <end position="137"/>
    </location>
</feature>
<feature type="transmembrane region" description="Helical" evidence="2">
    <location>
        <begin position="157"/>
        <end position="182"/>
    </location>
</feature>
<accession>A0A8J3R7T1</accession>
<protein>
    <recommendedName>
        <fullName evidence="5">DUF2637 domain-containing protein</fullName>
    </recommendedName>
</protein>
<keyword evidence="2" id="KW-0472">Membrane</keyword>
<feature type="transmembrane region" description="Helical" evidence="2">
    <location>
        <begin position="91"/>
        <end position="110"/>
    </location>
</feature>
<evidence type="ECO:0000256" key="1">
    <source>
        <dbReference type="SAM" id="MobiDB-lite"/>
    </source>
</evidence>